<dbReference type="GO" id="GO:0016020">
    <property type="term" value="C:membrane"/>
    <property type="evidence" value="ECO:0007669"/>
    <property type="project" value="GOC"/>
</dbReference>
<dbReference type="EMBL" id="FTOO01000012">
    <property type="protein sequence ID" value="SIT08431.1"/>
    <property type="molecule type" value="Genomic_DNA"/>
</dbReference>
<dbReference type="Proteomes" id="UP000186156">
    <property type="component" value="Unassembled WGS sequence"/>
</dbReference>
<dbReference type="GO" id="GO:0009245">
    <property type="term" value="P:lipid A biosynthetic process"/>
    <property type="evidence" value="ECO:0007669"/>
    <property type="project" value="TreeGrafter"/>
</dbReference>
<dbReference type="PANTHER" id="PTHR31302:SF31">
    <property type="entry name" value="PHOSPHODIESTERASE YAEI"/>
    <property type="match status" value="1"/>
</dbReference>
<keyword evidence="5" id="KW-1185">Reference proteome</keyword>
<dbReference type="InterPro" id="IPR004843">
    <property type="entry name" value="Calcineurin-like_PHP"/>
</dbReference>
<gene>
    <name evidence="4" type="ORF">SAMN05421799_112104</name>
</gene>
<dbReference type="Pfam" id="PF00149">
    <property type="entry name" value="Metallophos"/>
    <property type="match status" value="1"/>
</dbReference>
<dbReference type="GO" id="GO:0046872">
    <property type="term" value="F:metal ion binding"/>
    <property type="evidence" value="ECO:0007669"/>
    <property type="project" value="UniProtKB-KW"/>
</dbReference>
<dbReference type="InterPro" id="IPR051158">
    <property type="entry name" value="Metallophosphoesterase_sf"/>
</dbReference>
<evidence type="ECO:0000313" key="4">
    <source>
        <dbReference type="EMBL" id="SIT08431.1"/>
    </source>
</evidence>
<dbReference type="GO" id="GO:0008758">
    <property type="term" value="F:UDP-2,3-diacylglucosamine hydrolase activity"/>
    <property type="evidence" value="ECO:0007669"/>
    <property type="project" value="TreeGrafter"/>
</dbReference>
<evidence type="ECO:0000256" key="2">
    <source>
        <dbReference type="ARBA" id="ARBA00022801"/>
    </source>
</evidence>
<dbReference type="OrthoDB" id="9780884at2"/>
<protein>
    <recommendedName>
        <fullName evidence="3">Calcineurin-like phosphoesterase domain-containing protein</fullName>
    </recommendedName>
</protein>
<dbReference type="PANTHER" id="PTHR31302">
    <property type="entry name" value="TRANSMEMBRANE PROTEIN WITH METALLOPHOSPHOESTERASE DOMAIN-RELATED"/>
    <property type="match status" value="1"/>
</dbReference>
<organism evidence="4 5">
    <name type="scientific">Alicyclobacillus vulcanalis</name>
    <dbReference type="NCBI Taxonomy" id="252246"/>
    <lineage>
        <taxon>Bacteria</taxon>
        <taxon>Bacillati</taxon>
        <taxon>Bacillota</taxon>
        <taxon>Bacilli</taxon>
        <taxon>Bacillales</taxon>
        <taxon>Alicyclobacillaceae</taxon>
        <taxon>Alicyclobacillus</taxon>
    </lineage>
</organism>
<dbReference type="SUPFAM" id="SSF56300">
    <property type="entry name" value="Metallo-dependent phosphatases"/>
    <property type="match status" value="1"/>
</dbReference>
<keyword evidence="2" id="KW-0378">Hydrolase</keyword>
<dbReference type="AlphaFoldDB" id="A0A1N7PCW9"/>
<reference evidence="5" key="1">
    <citation type="submission" date="2017-01" db="EMBL/GenBank/DDBJ databases">
        <authorList>
            <person name="Varghese N."/>
            <person name="Submissions S."/>
        </authorList>
    </citation>
    <scope>NUCLEOTIDE SEQUENCE [LARGE SCALE GENOMIC DNA]</scope>
    <source>
        <strain evidence="5">DSM 16176</strain>
    </source>
</reference>
<accession>A0A1N7PCW9</accession>
<feature type="domain" description="Calcineurin-like phosphoesterase" evidence="3">
    <location>
        <begin position="41"/>
        <end position="197"/>
    </location>
</feature>
<keyword evidence="1" id="KW-0479">Metal-binding</keyword>
<evidence type="ECO:0000259" key="3">
    <source>
        <dbReference type="Pfam" id="PF00149"/>
    </source>
</evidence>
<dbReference type="Gene3D" id="3.60.21.10">
    <property type="match status" value="1"/>
</dbReference>
<name>A0A1N7PCW9_9BACL</name>
<dbReference type="STRING" id="252246.SAMN05421799_112104"/>
<dbReference type="InterPro" id="IPR029052">
    <property type="entry name" value="Metallo-depent_PP-like"/>
</dbReference>
<evidence type="ECO:0000256" key="1">
    <source>
        <dbReference type="ARBA" id="ARBA00022723"/>
    </source>
</evidence>
<sequence>MWMWLAACVGGLGGVGYATTVLPTQWLKVERVDWQLGLRRTLLQISDLHVERNRISPERLAAVCRAERPDYICLTGDYVDSEKALPRFEPYLRAFQSAQVPVFAVLGNHDYKLRGRLNALIACLESHGVTVLRNSSVVLDGFCLVGIDDYDTRHSDEEAAYARVPQGLPVVVMTHDPTFVLAARRPFDALLAGHLHGKQFRLPFFYHLKPMGPLAKQGIYAGLHDAEQGPYYISKGVGQSGINLRFLVRSEVTVHRL</sequence>
<evidence type="ECO:0000313" key="5">
    <source>
        <dbReference type="Proteomes" id="UP000186156"/>
    </source>
</evidence>
<proteinExistence type="predicted"/>